<dbReference type="InterPro" id="IPR036866">
    <property type="entry name" value="RibonucZ/Hydroxyglut_hydro"/>
</dbReference>
<protein>
    <recommendedName>
        <fullName evidence="3">Metallo-beta-lactamase domain-containing protein 1</fullName>
    </recommendedName>
    <alternativeName>
        <fullName evidence="4">Endoribonuclease MBLAC1</fullName>
    </alternativeName>
</protein>
<evidence type="ECO:0000313" key="8">
    <source>
        <dbReference type="EMBL" id="OGY93068.1"/>
    </source>
</evidence>
<dbReference type="PANTHER" id="PTHR23200:SF48">
    <property type="entry name" value="METALLO-BETA-LACTAMASE DOMAIN-CONTAINING PROTEIN 1"/>
    <property type="match status" value="1"/>
</dbReference>
<evidence type="ECO:0000256" key="3">
    <source>
        <dbReference type="ARBA" id="ARBA00014856"/>
    </source>
</evidence>
<comment type="caution">
    <text evidence="8">The sequence shown here is derived from an EMBL/GenBank/DDBJ whole genome shotgun (WGS) entry which is preliminary data.</text>
</comment>
<evidence type="ECO:0000313" key="9">
    <source>
        <dbReference type="Proteomes" id="UP000178109"/>
    </source>
</evidence>
<dbReference type="CDD" id="cd07711">
    <property type="entry name" value="MBLAC1-like_MBL-fold"/>
    <property type="match status" value="1"/>
</dbReference>
<dbReference type="PANTHER" id="PTHR23200">
    <property type="entry name" value="METALLO-BETA-LACTAMASE DOMAIN-CONTAINING PROTEIN 1"/>
    <property type="match status" value="1"/>
</dbReference>
<proteinExistence type="predicted"/>
<evidence type="ECO:0000256" key="1">
    <source>
        <dbReference type="ARBA" id="ARBA00004514"/>
    </source>
</evidence>
<evidence type="ECO:0000256" key="5">
    <source>
        <dbReference type="ARBA" id="ARBA00044690"/>
    </source>
</evidence>
<accession>A0A1G2BVJ8</accession>
<dbReference type="SUPFAM" id="SSF56281">
    <property type="entry name" value="Metallo-hydrolase/oxidoreductase"/>
    <property type="match status" value="1"/>
</dbReference>
<dbReference type="AlphaFoldDB" id="A0A1G2BVJ8"/>
<dbReference type="STRING" id="1798553.A3H70_05515"/>
<comment type="catalytic activity">
    <reaction evidence="5">
        <text>a ribonucleotidyl-ribonucleotide-RNA + H2O = a 3'-end ribonucleotide-RNA + a 5'-end 5'-phospho-ribonucleoside-RNA + H(+)</text>
        <dbReference type="Rhea" id="RHEA:68096"/>
        <dbReference type="Rhea" id="RHEA-COMP:15179"/>
        <dbReference type="Rhea" id="RHEA-COMP:17355"/>
        <dbReference type="Rhea" id="RHEA-COMP:17428"/>
        <dbReference type="ChEBI" id="CHEBI:15377"/>
        <dbReference type="ChEBI" id="CHEBI:15378"/>
        <dbReference type="ChEBI" id="CHEBI:74896"/>
        <dbReference type="ChEBI" id="CHEBI:138282"/>
        <dbReference type="ChEBI" id="CHEBI:173118"/>
    </reaction>
    <physiologicalReaction direction="left-to-right" evidence="5">
        <dbReference type="Rhea" id="RHEA:68097"/>
    </physiologicalReaction>
</comment>
<dbReference type="Gene3D" id="3.60.15.10">
    <property type="entry name" value="Ribonuclease Z/Hydroxyacylglutathione hydrolase-like"/>
    <property type="match status" value="1"/>
</dbReference>
<dbReference type="InterPro" id="IPR039344">
    <property type="entry name" value="MBLAC1"/>
</dbReference>
<feature type="domain" description="Metallo-beta-lactamase" evidence="7">
    <location>
        <begin position="22"/>
        <end position="186"/>
    </location>
</feature>
<name>A0A1G2BVJ8_9BACT</name>
<comment type="subcellular location">
    <subcellularLocation>
        <location evidence="1">Cytoplasm</location>
        <location evidence="1">Cytosol</location>
    </subcellularLocation>
</comment>
<organism evidence="8 9">
    <name type="scientific">Candidatus Komeilibacteria bacterium RIFCSPLOWO2_02_FULL_48_11</name>
    <dbReference type="NCBI Taxonomy" id="1798553"/>
    <lineage>
        <taxon>Bacteria</taxon>
        <taxon>Candidatus Komeiliibacteriota</taxon>
    </lineage>
</organism>
<comment type="subunit">
    <text evidence="2">Homodimer.</text>
</comment>
<dbReference type="Proteomes" id="UP000178109">
    <property type="component" value="Unassembled WGS sequence"/>
</dbReference>
<dbReference type="InterPro" id="IPR001279">
    <property type="entry name" value="Metallo-B-lactamas"/>
</dbReference>
<evidence type="ECO:0000256" key="4">
    <source>
        <dbReference type="ARBA" id="ARBA00032988"/>
    </source>
</evidence>
<comment type="function">
    <text evidence="6">Endoribonuclease that catalyzes the hydrolysis of histone-coding pre-mRNA 3'-end. Involved in histone pre-mRNA processing during the S-phase of the cell cycle, which is required for entering/progressing through S-phase. Cleaves histone pre-mRNA at a major and a minor cleavage site after the 5'-ACCCA-3' and the 5'-ACCCACA-3' sequence, respectively, and located downstream of the stem-loop. May require the presence of the HDE element located at the histone pre-RNA 3'-end to avoid non-specific cleavage.</text>
</comment>
<dbReference type="SMART" id="SM00849">
    <property type="entry name" value="Lactamase_B"/>
    <property type="match status" value="1"/>
</dbReference>
<evidence type="ECO:0000256" key="6">
    <source>
        <dbReference type="ARBA" id="ARBA00045869"/>
    </source>
</evidence>
<reference evidence="8 9" key="1">
    <citation type="journal article" date="2016" name="Nat. Commun.">
        <title>Thousands of microbial genomes shed light on interconnected biogeochemical processes in an aquifer system.</title>
        <authorList>
            <person name="Anantharaman K."/>
            <person name="Brown C.T."/>
            <person name="Hug L.A."/>
            <person name="Sharon I."/>
            <person name="Castelle C.J."/>
            <person name="Probst A.J."/>
            <person name="Thomas B.C."/>
            <person name="Singh A."/>
            <person name="Wilkins M.J."/>
            <person name="Karaoz U."/>
            <person name="Brodie E.L."/>
            <person name="Williams K.H."/>
            <person name="Hubbard S.S."/>
            <person name="Banfield J.F."/>
        </authorList>
    </citation>
    <scope>NUCLEOTIDE SEQUENCE [LARGE SCALE GENOMIC DNA]</scope>
</reference>
<sequence>MANIKLLIQGYARIAKNGFCASSATVLIRDSGKIVLVDPGSNTVRLQSVLKKEKIKPQDVDYVFLTHFHLDHILNIRFFPQATILDVDTIYKKDRGVVYGGFIPGTKIQAMPTPGHAHEHGALVVKTEKGRVAVAGDLFWWNDGEKQKTDWRSLVYKKDAYVKNWKQLVASRKKLLELADWIIPGHGKVFRVEK</sequence>
<gene>
    <name evidence="8" type="ORF">A3H70_05515</name>
</gene>
<dbReference type="Pfam" id="PF00753">
    <property type="entry name" value="Lactamase_B"/>
    <property type="match status" value="1"/>
</dbReference>
<evidence type="ECO:0000259" key="7">
    <source>
        <dbReference type="SMART" id="SM00849"/>
    </source>
</evidence>
<evidence type="ECO:0000256" key="2">
    <source>
        <dbReference type="ARBA" id="ARBA00011738"/>
    </source>
</evidence>
<dbReference type="GO" id="GO:0005829">
    <property type="term" value="C:cytosol"/>
    <property type="evidence" value="ECO:0007669"/>
    <property type="project" value="UniProtKB-SubCell"/>
</dbReference>
<dbReference type="EMBL" id="MHKO01000006">
    <property type="protein sequence ID" value="OGY93068.1"/>
    <property type="molecule type" value="Genomic_DNA"/>
</dbReference>